<feature type="domain" description="Endonuclease GajA/Old nuclease/RecF-like AAA" evidence="1">
    <location>
        <begin position="1"/>
        <end position="190"/>
    </location>
</feature>
<evidence type="ECO:0000259" key="1">
    <source>
        <dbReference type="Pfam" id="PF13175"/>
    </source>
</evidence>
<dbReference type="Pfam" id="PF13175">
    <property type="entry name" value="AAA_15"/>
    <property type="match status" value="1"/>
</dbReference>
<evidence type="ECO:0000259" key="2">
    <source>
        <dbReference type="Pfam" id="PF20469"/>
    </source>
</evidence>
<dbReference type="InterPro" id="IPR041685">
    <property type="entry name" value="AAA_GajA/Old/RecF-like"/>
</dbReference>
<evidence type="ECO:0000313" key="4">
    <source>
        <dbReference type="Proteomes" id="UP000326437"/>
    </source>
</evidence>
<dbReference type="SUPFAM" id="SSF52540">
    <property type="entry name" value="P-loop containing nucleoside triphosphate hydrolases"/>
    <property type="match status" value="1"/>
</dbReference>
<dbReference type="AlphaFoldDB" id="A0A5E6YKA2"/>
<dbReference type="RefSeq" id="WP_150628533.1">
    <property type="nucleotide sequence ID" value="NZ_CABVHO010000008.1"/>
</dbReference>
<dbReference type="PANTHER" id="PTHR43581">
    <property type="entry name" value="ATP/GTP PHOSPHATASE"/>
    <property type="match status" value="1"/>
</dbReference>
<feature type="domain" description="OLD protein-like TOPRIM" evidence="2">
    <location>
        <begin position="370"/>
        <end position="434"/>
    </location>
</feature>
<dbReference type="InterPro" id="IPR027417">
    <property type="entry name" value="P-loop_NTPase"/>
</dbReference>
<gene>
    <name evidence="3" type="primary">recF_1</name>
    <name evidence="3" type="ORF">PS685_01407</name>
</gene>
<reference evidence="3 4" key="1">
    <citation type="submission" date="2019-09" db="EMBL/GenBank/DDBJ databases">
        <authorList>
            <person name="Chandra G."/>
            <person name="Truman W A."/>
        </authorList>
    </citation>
    <scope>NUCLEOTIDE SEQUENCE [LARGE SCALE GENOMIC DNA]</scope>
    <source>
        <strain evidence="3">PS685</strain>
    </source>
</reference>
<sequence>MEIKSVQISGYRNYHKASINFNDSTLIIGGNDSGKTNLIHAIRLLLDRSLPDLELEPLPSDFHFDKSGKQSTKIYIDIFFKDVVEDAVLSVLKGNVSDSGECVLRYAANKSDMSYSLYCGTSVESLDEINSRFYLKYLNLRYVKSKRDLDRFIALEKKQLLKISQESLEPSDADDDRKQLKLIERDLSKLNEKVRGLNYVKLATTAVNEELLKLSYDLSSYAVHLDSGAIETQQFIDNLKLGASTAGSKVSLGGDGRNNQILLALWKAKSEREFDPDSEVVFYCVEEPEAHLHPHQQRKLADYLINELPGQVFITSHSPQIAARFSPESIVNIKVQEGRSSAASGGCSKCVSAAWEDFGYRMSILPAEAFFAKSVLLVEGPSEQLFYHKLAMALEIDLDFYNVSILSVDGISFKVYAKILDAMEIPWTVRTDNDISNIKVKGVQLRRLDGFNRSLRLAGKAGLNHMPAGTSQDDLNTTGMWDDVSKITNAKGVFISKVDLENDLAEEMPKEIKAYSNKKTKAEAVIFLQAKKAIRMREYLKEYAADLSKIGSGDLARPLFHCVAKAMDA</sequence>
<dbReference type="Gene3D" id="3.40.50.300">
    <property type="entry name" value="P-loop containing nucleotide triphosphate hydrolases"/>
    <property type="match status" value="1"/>
</dbReference>
<name>A0A5E6YKA2_PSEFL</name>
<dbReference type="InterPro" id="IPR051396">
    <property type="entry name" value="Bact_Antivir_Def_Nuclease"/>
</dbReference>
<dbReference type="Proteomes" id="UP000326437">
    <property type="component" value="Unassembled WGS sequence"/>
</dbReference>
<dbReference type="PANTHER" id="PTHR43581:SF4">
    <property type="entry name" value="ATP_GTP PHOSPHATASE"/>
    <property type="match status" value="1"/>
</dbReference>
<dbReference type="InterPro" id="IPR034139">
    <property type="entry name" value="TOPRIM_OLD"/>
</dbReference>
<organism evidence="3 4">
    <name type="scientific">Pseudomonas fluorescens</name>
    <dbReference type="NCBI Taxonomy" id="294"/>
    <lineage>
        <taxon>Bacteria</taxon>
        <taxon>Pseudomonadati</taxon>
        <taxon>Pseudomonadota</taxon>
        <taxon>Gammaproteobacteria</taxon>
        <taxon>Pseudomonadales</taxon>
        <taxon>Pseudomonadaceae</taxon>
        <taxon>Pseudomonas</taxon>
    </lineage>
</organism>
<dbReference type="EMBL" id="CABVHO010000008">
    <property type="protein sequence ID" value="VVN53916.1"/>
    <property type="molecule type" value="Genomic_DNA"/>
</dbReference>
<dbReference type="Pfam" id="PF20469">
    <property type="entry name" value="OLD-like_TOPRIM"/>
    <property type="match status" value="1"/>
</dbReference>
<proteinExistence type="predicted"/>
<protein>
    <submittedName>
        <fullName evidence="3">DNA replication and repair protein RecF</fullName>
    </submittedName>
</protein>
<accession>A0A5E6YKA2</accession>
<dbReference type="OrthoDB" id="3322489at2"/>
<dbReference type="CDD" id="cd01026">
    <property type="entry name" value="TOPRIM_OLD"/>
    <property type="match status" value="1"/>
</dbReference>
<evidence type="ECO:0000313" key="3">
    <source>
        <dbReference type="EMBL" id="VVN53916.1"/>
    </source>
</evidence>